<evidence type="ECO:0000313" key="2">
    <source>
        <dbReference type="EMBL" id="MDK9866686.1"/>
    </source>
</evidence>
<reference evidence="2" key="2">
    <citation type="submission" date="2023-03" db="EMBL/GenBank/DDBJ databases">
        <authorList>
            <person name="Vazquez L."/>
            <person name="Rodriguez J."/>
            <person name="Mayo B."/>
            <person name="Florez A.B."/>
        </authorList>
    </citation>
    <scope>NUCLEOTIDE SEQUENCE</scope>
    <source>
        <strain evidence="2">5A3I</strain>
    </source>
</reference>
<sequence>MELNAFDILVLHKNQNRIVGKEILLNNCLAKNDTEIIQSIEKLISEKVLIKDSTLEFCINKLKIPDLKRILKSYGLKISGRKATLINRIINNLDNINVVDLELPLVYTTTEYGNVLLEETNYLPHFIYSHIKLSRAHYIANNYINKFSDDKVFEIYKYEIEHMSPACDHYHDLEFIFLDLAYYFLEQKNDLDKARTYFNLCNFINMERLLDNLINSTYLYYDKNNNLEEERLKNNLITKFRDVSFLETYKRLIFNKQLSNKSIYKLFVEDVEQYYELEDREISELIINYLIAYIKNEKIDDAFTKVLNLIKHEYVIDPKDFENYFIVEHDHQYIDNKYNLKNTVKSTKTRKFTENEVEKYLNYVNDHLIDVNDDGIKGHCHCCGKILNEVALPEGPEKKVVCLNCLDWFIEQYEELEEDEWIV</sequence>
<dbReference type="RefSeq" id="WP_285324244.1">
    <property type="nucleotide sequence ID" value="NZ_JARGCK010000011.1"/>
</dbReference>
<comment type="caution">
    <text evidence="2">The sequence shown here is derived from an EMBL/GenBank/DDBJ whole genome shotgun (WGS) entry which is preliminary data.</text>
</comment>
<proteinExistence type="predicted"/>
<dbReference type="InterPro" id="IPR003034">
    <property type="entry name" value="SAP_dom"/>
</dbReference>
<dbReference type="Pfam" id="PF02037">
    <property type="entry name" value="SAP"/>
    <property type="match status" value="1"/>
</dbReference>
<protein>
    <submittedName>
        <fullName evidence="2">SAP domain-containing protein</fullName>
    </submittedName>
</protein>
<dbReference type="InterPro" id="IPR036361">
    <property type="entry name" value="SAP_dom_sf"/>
</dbReference>
<dbReference type="SMART" id="SM00513">
    <property type="entry name" value="SAP"/>
    <property type="match status" value="1"/>
</dbReference>
<dbReference type="EMBL" id="JARGCK010000011">
    <property type="protein sequence ID" value="MDK9866686.1"/>
    <property type="molecule type" value="Genomic_DNA"/>
</dbReference>
<dbReference type="AlphaFoldDB" id="A0AAW7AHT2"/>
<name>A0AAW7AHT2_9STAP</name>
<feature type="domain" description="SAP" evidence="1">
    <location>
        <begin position="59"/>
        <end position="93"/>
    </location>
</feature>
<dbReference type="SUPFAM" id="SSF68906">
    <property type="entry name" value="SAP domain"/>
    <property type="match status" value="1"/>
</dbReference>
<dbReference type="Proteomes" id="UP001174037">
    <property type="component" value="Unassembled WGS sequence"/>
</dbReference>
<evidence type="ECO:0000313" key="3">
    <source>
        <dbReference type="Proteomes" id="UP001174037"/>
    </source>
</evidence>
<dbReference type="PROSITE" id="PS50800">
    <property type="entry name" value="SAP"/>
    <property type="match status" value="1"/>
</dbReference>
<reference evidence="2" key="1">
    <citation type="journal article" date="2023" name="Int. J. Mol. Sci.">
        <title>Antibiotic Resistance/Susceptibility Profiles of Staphylococcus equorum Strains from Cheese, and Genome Analysis for Antibiotic Resistance Genes.</title>
        <authorList>
            <person name="Vazquez L."/>
            <person name="Srednik M.E."/>
            <person name="Rodriguez J."/>
            <person name="Florez A.B."/>
            <person name="Mayo B."/>
        </authorList>
    </citation>
    <scope>NUCLEOTIDE SEQUENCE</scope>
    <source>
        <strain evidence="2">5A3I</strain>
    </source>
</reference>
<organism evidence="2 3">
    <name type="scientific">Staphylococcus equorum</name>
    <dbReference type="NCBI Taxonomy" id="246432"/>
    <lineage>
        <taxon>Bacteria</taxon>
        <taxon>Bacillati</taxon>
        <taxon>Bacillota</taxon>
        <taxon>Bacilli</taxon>
        <taxon>Bacillales</taxon>
        <taxon>Staphylococcaceae</taxon>
        <taxon>Staphylococcus</taxon>
    </lineage>
</organism>
<accession>A0AAW7AHT2</accession>
<evidence type="ECO:0000259" key="1">
    <source>
        <dbReference type="PROSITE" id="PS50800"/>
    </source>
</evidence>
<dbReference type="Gene3D" id="1.10.720.30">
    <property type="entry name" value="SAP domain"/>
    <property type="match status" value="1"/>
</dbReference>
<gene>
    <name evidence="2" type="ORF">P1A27_12105</name>
</gene>